<protein>
    <submittedName>
        <fullName evidence="1">Uncharacterized protein</fullName>
    </submittedName>
</protein>
<gene>
    <name evidence="1" type="ORF">HMPREF9080_01447</name>
</gene>
<dbReference type="Gene3D" id="2.40.128.640">
    <property type="match status" value="1"/>
</dbReference>
<organism evidence="1 2">
    <name type="scientific">Cardiobacterium valvarum F0432</name>
    <dbReference type="NCBI Taxonomy" id="797473"/>
    <lineage>
        <taxon>Bacteria</taxon>
        <taxon>Pseudomonadati</taxon>
        <taxon>Pseudomonadota</taxon>
        <taxon>Gammaproteobacteria</taxon>
        <taxon>Cardiobacteriales</taxon>
        <taxon>Cardiobacteriaceae</taxon>
        <taxon>Cardiobacterium</taxon>
    </lineage>
</organism>
<dbReference type="HOGENOM" id="CLU_1370030_0_0_6"/>
<dbReference type="Pfam" id="PF04170">
    <property type="entry name" value="NlpE"/>
    <property type="match status" value="1"/>
</dbReference>
<accession>G9ZFA2</accession>
<evidence type="ECO:0000313" key="2">
    <source>
        <dbReference type="Proteomes" id="UP000004750"/>
    </source>
</evidence>
<dbReference type="Proteomes" id="UP000004750">
    <property type="component" value="Unassembled WGS sequence"/>
</dbReference>
<reference evidence="1 2" key="1">
    <citation type="submission" date="2011-08" db="EMBL/GenBank/DDBJ databases">
        <authorList>
            <person name="Weinstock G."/>
            <person name="Sodergren E."/>
            <person name="Clifton S."/>
            <person name="Fulton L."/>
            <person name="Fulton B."/>
            <person name="Courtney L."/>
            <person name="Fronick C."/>
            <person name="Harrison M."/>
            <person name="Strong C."/>
            <person name="Farmer C."/>
            <person name="Delahaunty K."/>
            <person name="Markovic C."/>
            <person name="Hall O."/>
            <person name="Minx P."/>
            <person name="Tomlinson C."/>
            <person name="Mitreva M."/>
            <person name="Hou S."/>
            <person name="Chen J."/>
            <person name="Wollam A."/>
            <person name="Pepin K.H."/>
            <person name="Johnson M."/>
            <person name="Bhonagiri V."/>
            <person name="Zhang X."/>
            <person name="Suruliraj S."/>
            <person name="Warren W."/>
            <person name="Chinwalla A."/>
            <person name="Mardis E.R."/>
            <person name="Wilson R.K."/>
        </authorList>
    </citation>
    <scope>NUCLEOTIDE SEQUENCE [LARGE SCALE GENOMIC DNA]</scope>
    <source>
        <strain evidence="1 2">F0432</strain>
    </source>
</reference>
<name>G9ZFA2_9GAMM</name>
<comment type="caution">
    <text evidence="1">The sequence shown here is derived from an EMBL/GenBank/DDBJ whole genome shotgun (WGS) entry which is preliminary data.</text>
</comment>
<dbReference type="STRING" id="797473.HMPREF9080_01447"/>
<dbReference type="EMBL" id="AGCM01000078">
    <property type="protein sequence ID" value="EHM54080.1"/>
    <property type="molecule type" value="Genomic_DNA"/>
</dbReference>
<sequence>MCRRYFFGFFIMLNRFFLLCLLAVLSGCSSSGKKGDDVVVRPVKRGDTAVVENARQTVQWPGTYQGILPCSTCEGVATMIVLKPDMTYQTRTRMLGIDDKDRTSKGRFEWLPDGSHIAIDSEGQRKVFRVHPDHLEMRLPNGEQIPTANPEAFQHDERRDDVRFLSCFPPAPRACRAGFSVVNPPVFFYNAAFYYVLAK</sequence>
<dbReference type="InterPro" id="IPR007298">
    <property type="entry name" value="Cu-R_lipoprotein_NlpE"/>
</dbReference>
<dbReference type="AlphaFoldDB" id="G9ZFA2"/>
<dbReference type="PROSITE" id="PS51257">
    <property type="entry name" value="PROKAR_LIPOPROTEIN"/>
    <property type="match status" value="1"/>
</dbReference>
<evidence type="ECO:0000313" key="1">
    <source>
        <dbReference type="EMBL" id="EHM54080.1"/>
    </source>
</evidence>
<proteinExistence type="predicted"/>